<dbReference type="Proteomes" id="UP000230233">
    <property type="component" value="Chromosome X"/>
</dbReference>
<proteinExistence type="predicted"/>
<comment type="caution">
    <text evidence="1">The sequence shown here is derived from an EMBL/GenBank/DDBJ whole genome shotgun (WGS) entry which is preliminary data.</text>
</comment>
<organism evidence="1 2">
    <name type="scientific">Caenorhabditis nigoni</name>
    <dbReference type="NCBI Taxonomy" id="1611254"/>
    <lineage>
        <taxon>Eukaryota</taxon>
        <taxon>Metazoa</taxon>
        <taxon>Ecdysozoa</taxon>
        <taxon>Nematoda</taxon>
        <taxon>Chromadorea</taxon>
        <taxon>Rhabditida</taxon>
        <taxon>Rhabditina</taxon>
        <taxon>Rhabditomorpha</taxon>
        <taxon>Rhabditoidea</taxon>
        <taxon>Rhabditidae</taxon>
        <taxon>Peloderinae</taxon>
        <taxon>Caenorhabditis</taxon>
    </lineage>
</organism>
<name>A0A2G5SU02_9PELO</name>
<keyword evidence="2" id="KW-1185">Reference proteome</keyword>
<gene>
    <name evidence="1" type="primary">Cnig_chr_X.g24311</name>
    <name evidence="1" type="ORF">B9Z55_024311</name>
</gene>
<protein>
    <submittedName>
        <fullName evidence="1">Uncharacterized protein</fullName>
    </submittedName>
</protein>
<sequence length="114" mass="13106">MFVFQIASSRTIFGIGPEDRSIGGMLQYGGSSSTALLDALVRQIWKRDQSICKSSKKIQKLRAFGSFFRKMIIIVFWISSADSKFRSLYSIRFRMKTTRSPTRSKLIRKASQRI</sequence>
<evidence type="ECO:0000313" key="1">
    <source>
        <dbReference type="EMBL" id="PIC18409.1"/>
    </source>
</evidence>
<dbReference type="AlphaFoldDB" id="A0A2G5SU02"/>
<accession>A0A2G5SU02</accession>
<reference evidence="2" key="1">
    <citation type="submission" date="2017-10" db="EMBL/GenBank/DDBJ databases">
        <title>Rapid genome shrinkage in a self-fertile nematode reveals novel sperm competition proteins.</title>
        <authorList>
            <person name="Yin D."/>
            <person name="Schwarz E.M."/>
            <person name="Thomas C.G."/>
            <person name="Felde R.L."/>
            <person name="Korf I.F."/>
            <person name="Cutter A.D."/>
            <person name="Schartner C.M."/>
            <person name="Ralston E.J."/>
            <person name="Meyer B.J."/>
            <person name="Haag E.S."/>
        </authorList>
    </citation>
    <scope>NUCLEOTIDE SEQUENCE [LARGE SCALE GENOMIC DNA]</scope>
    <source>
        <strain evidence="2">JU1422</strain>
    </source>
</reference>
<evidence type="ECO:0000313" key="2">
    <source>
        <dbReference type="Proteomes" id="UP000230233"/>
    </source>
</evidence>
<dbReference type="EMBL" id="PDUG01000006">
    <property type="protein sequence ID" value="PIC18409.1"/>
    <property type="molecule type" value="Genomic_DNA"/>
</dbReference>